<feature type="transmembrane region" description="Helical" evidence="2">
    <location>
        <begin position="30"/>
        <end position="51"/>
    </location>
</feature>
<dbReference type="PROSITE" id="PS50830">
    <property type="entry name" value="TNASE_3"/>
    <property type="match status" value="1"/>
</dbReference>
<dbReference type="Proteomes" id="UP000252004">
    <property type="component" value="Chromosome"/>
</dbReference>
<keyword evidence="2" id="KW-1133">Transmembrane helix</keyword>
<keyword evidence="2" id="KW-0472">Membrane</keyword>
<feature type="region of interest" description="Disordered" evidence="1">
    <location>
        <begin position="1"/>
        <end position="25"/>
    </location>
</feature>
<proteinExistence type="predicted"/>
<gene>
    <name evidence="4" type="ORF">C0216_01430</name>
</gene>
<evidence type="ECO:0000256" key="2">
    <source>
        <dbReference type="SAM" id="Phobius"/>
    </source>
</evidence>
<keyword evidence="5" id="KW-1185">Reference proteome</keyword>
<evidence type="ECO:0000313" key="5">
    <source>
        <dbReference type="Proteomes" id="UP000252004"/>
    </source>
</evidence>
<evidence type="ECO:0000259" key="3">
    <source>
        <dbReference type="PROSITE" id="PS50830"/>
    </source>
</evidence>
<organism evidence="4 5">
    <name type="scientific">Streptomyces globosus</name>
    <dbReference type="NCBI Taxonomy" id="68209"/>
    <lineage>
        <taxon>Bacteria</taxon>
        <taxon>Bacillati</taxon>
        <taxon>Actinomycetota</taxon>
        <taxon>Actinomycetes</taxon>
        <taxon>Kitasatosporales</taxon>
        <taxon>Streptomycetaceae</taxon>
        <taxon>Streptomyces</taxon>
    </lineage>
</organism>
<reference evidence="4 5" key="1">
    <citation type="submission" date="2018-01" db="EMBL/GenBank/DDBJ databases">
        <title>Draft genome Sequence of streptomyces globosus LZH-48.</title>
        <authorList>
            <person name="Ran K."/>
            <person name="Li Z."/>
            <person name="Wei S."/>
            <person name="Dong R."/>
        </authorList>
    </citation>
    <scope>NUCLEOTIDE SEQUENCE [LARGE SCALE GENOMIC DNA]</scope>
    <source>
        <strain evidence="4 5">LZH-48</strain>
    </source>
</reference>
<dbReference type="GO" id="GO:0003676">
    <property type="term" value="F:nucleic acid binding"/>
    <property type="evidence" value="ECO:0007669"/>
    <property type="project" value="InterPro"/>
</dbReference>
<feature type="region of interest" description="Disordered" evidence="1">
    <location>
        <begin position="57"/>
        <end position="90"/>
    </location>
</feature>
<dbReference type="SMART" id="SM00318">
    <property type="entry name" value="SNc"/>
    <property type="match status" value="1"/>
</dbReference>
<evidence type="ECO:0000313" key="4">
    <source>
        <dbReference type="EMBL" id="AXE27216.1"/>
    </source>
</evidence>
<sequence>MASLRRRGAGPRRAPVVGSGAVGGRRHRRWGGCGCGVVAAFVGLAVIGYLAEERESPREARRLSDAPATGLPRPADTGLPRPSAAARSASAAPDAAGVVARVVDGDTLELRRDGGLVRVRLLGVDAPEVGSCFARDSTARLRELLPTGSAVRTEYDTESKDRYGRHLLYVWNARGVFVNEALARGGHAVGELHLPNRARHARIAAASDAARRAGAGLWSGCPASPKPSPPASPAPETPEAPEVPAAPAGLPPGPSAGVPDVDCSDLDGPVWVGDADPHRLDRDGDGIGCDSR</sequence>
<dbReference type="EMBL" id="CP030862">
    <property type="protein sequence ID" value="AXE27216.1"/>
    <property type="molecule type" value="Genomic_DNA"/>
</dbReference>
<dbReference type="OrthoDB" id="5241375at2"/>
<keyword evidence="2" id="KW-0812">Transmembrane</keyword>
<feature type="compositionally biased region" description="Low complexity" evidence="1">
    <location>
        <begin position="80"/>
        <end position="90"/>
    </location>
</feature>
<dbReference type="GO" id="GO:0004518">
    <property type="term" value="F:nuclease activity"/>
    <property type="evidence" value="ECO:0007669"/>
    <property type="project" value="InterPro"/>
</dbReference>
<feature type="region of interest" description="Disordered" evidence="1">
    <location>
        <begin position="215"/>
        <end position="292"/>
    </location>
</feature>
<evidence type="ECO:0000256" key="1">
    <source>
        <dbReference type="SAM" id="MobiDB-lite"/>
    </source>
</evidence>
<dbReference type="SUPFAM" id="SSF50199">
    <property type="entry name" value="Staphylococcal nuclease"/>
    <property type="match status" value="1"/>
</dbReference>
<dbReference type="Gene3D" id="2.40.50.90">
    <property type="match status" value="1"/>
</dbReference>
<dbReference type="KEGG" id="sgz:C0216_01430"/>
<dbReference type="PROSITE" id="PS01123">
    <property type="entry name" value="TNASE_1"/>
    <property type="match status" value="1"/>
</dbReference>
<feature type="compositionally biased region" description="Pro residues" evidence="1">
    <location>
        <begin position="224"/>
        <end position="238"/>
    </location>
</feature>
<name>A0A344U8J5_9ACTN</name>
<dbReference type="AlphaFoldDB" id="A0A344U8J5"/>
<accession>A0A344U8J5</accession>
<feature type="compositionally biased region" description="Basic and acidic residues" evidence="1">
    <location>
        <begin position="275"/>
        <end position="292"/>
    </location>
</feature>
<dbReference type="InterPro" id="IPR035437">
    <property type="entry name" value="SNase_OB-fold_sf"/>
</dbReference>
<dbReference type="InterPro" id="IPR016071">
    <property type="entry name" value="Staphylococal_nuclease_OB-fold"/>
</dbReference>
<dbReference type="InterPro" id="IPR002071">
    <property type="entry name" value="Thermonucl_AS"/>
</dbReference>
<feature type="compositionally biased region" description="Basic residues" evidence="1">
    <location>
        <begin position="1"/>
        <end position="10"/>
    </location>
</feature>
<dbReference type="Pfam" id="PF00565">
    <property type="entry name" value="SNase"/>
    <property type="match status" value="1"/>
</dbReference>
<feature type="domain" description="TNase-like" evidence="3">
    <location>
        <begin position="93"/>
        <end position="220"/>
    </location>
</feature>
<protein>
    <submittedName>
        <fullName evidence="4">Nuclease</fullName>
    </submittedName>
</protein>